<protein>
    <submittedName>
        <fullName evidence="3">Glycosyltransferase</fullName>
    </submittedName>
</protein>
<evidence type="ECO:0000259" key="2">
    <source>
        <dbReference type="Pfam" id="PF13439"/>
    </source>
</evidence>
<dbReference type="RefSeq" id="WP_015616681.1">
    <property type="nucleotide sequence ID" value="NC_021182.1"/>
</dbReference>
<evidence type="ECO:0000313" key="3">
    <source>
        <dbReference type="EMBL" id="AGK98398.1"/>
    </source>
</evidence>
<dbReference type="InterPro" id="IPR028098">
    <property type="entry name" value="Glyco_trans_4-like_N"/>
</dbReference>
<organism evidence="3 4">
    <name type="scientific">Clostridium pasteurianum BC1</name>
    <dbReference type="NCBI Taxonomy" id="86416"/>
    <lineage>
        <taxon>Bacteria</taxon>
        <taxon>Bacillati</taxon>
        <taxon>Bacillota</taxon>
        <taxon>Clostridia</taxon>
        <taxon>Eubacteriales</taxon>
        <taxon>Clostridiaceae</taxon>
        <taxon>Clostridium</taxon>
    </lineage>
</organism>
<dbReference type="PANTHER" id="PTHR45947">
    <property type="entry name" value="SULFOQUINOVOSYL TRANSFERASE SQD2"/>
    <property type="match status" value="1"/>
</dbReference>
<gene>
    <name evidence="3" type="ORF">Clopa_3616</name>
</gene>
<dbReference type="AlphaFoldDB" id="R4K749"/>
<dbReference type="KEGG" id="cpas:Clopa_3616"/>
<reference evidence="3 4" key="1">
    <citation type="submission" date="2012-01" db="EMBL/GenBank/DDBJ databases">
        <title>Complete sequence of chromosome of Clostridium pasteurianum BC1.</title>
        <authorList>
            <consortium name="US DOE Joint Genome Institute"/>
            <person name="Lucas S."/>
            <person name="Han J."/>
            <person name="Lapidus A."/>
            <person name="Cheng J.-F."/>
            <person name="Goodwin L."/>
            <person name="Pitluck S."/>
            <person name="Peters L."/>
            <person name="Mikhailova N."/>
            <person name="Teshima H."/>
            <person name="Detter J.C."/>
            <person name="Han C."/>
            <person name="Tapia R."/>
            <person name="Land M."/>
            <person name="Hauser L."/>
            <person name="Kyrpides N."/>
            <person name="Ivanova N."/>
            <person name="Pagani I."/>
            <person name="Dunn J."/>
            <person name="Taghavi S."/>
            <person name="Francis A."/>
            <person name="van der Lelie D."/>
            <person name="Woyke T."/>
        </authorList>
    </citation>
    <scope>NUCLEOTIDE SEQUENCE [LARGE SCALE GENOMIC DNA]</scope>
    <source>
        <strain evidence="3 4">BC1</strain>
    </source>
</reference>
<dbReference type="GO" id="GO:0016758">
    <property type="term" value="F:hexosyltransferase activity"/>
    <property type="evidence" value="ECO:0007669"/>
    <property type="project" value="TreeGrafter"/>
</dbReference>
<dbReference type="SUPFAM" id="SSF53756">
    <property type="entry name" value="UDP-Glycosyltransferase/glycogen phosphorylase"/>
    <property type="match status" value="1"/>
</dbReference>
<proteinExistence type="predicted"/>
<dbReference type="Proteomes" id="UP000013523">
    <property type="component" value="Chromosome"/>
</dbReference>
<feature type="domain" description="Glycosyltransferase subfamily 4-like N-terminal" evidence="2">
    <location>
        <begin position="14"/>
        <end position="176"/>
    </location>
</feature>
<dbReference type="STRING" id="86416.Clopa_3616"/>
<dbReference type="InterPro" id="IPR001296">
    <property type="entry name" value="Glyco_trans_1"/>
</dbReference>
<dbReference type="Pfam" id="PF00534">
    <property type="entry name" value="Glycos_transf_1"/>
    <property type="match status" value="1"/>
</dbReference>
<dbReference type="Gene3D" id="3.40.50.2000">
    <property type="entry name" value="Glycogen Phosphorylase B"/>
    <property type="match status" value="2"/>
</dbReference>
<dbReference type="CDD" id="cd03814">
    <property type="entry name" value="GT4-like"/>
    <property type="match status" value="1"/>
</dbReference>
<sequence>MKIAVFTDTFLPQINGVTNTLNNLMEYYEANNIEYLIFAPDNDIRKNENYNIQRFFSIKFFLYPECRIAFPNAFRLNTSLSSFKPDIIQIMTEFNIGRAGLRYGKKHGIPTISNYTTNFSQYLNYYNLDFLNNYIWNYMRWFHNQNDLTLCPSEEIRRSLKKEGISNTGIFSRGIDSKSFNPKLRSEELRNQLGINDKLVFLYVGRVSPEKDLDILIDAYKEIFEKYRDKIALIITGEGPYLEKCKNDFPKGTIFTGFKKGKELAQIYASSDVFVFPSSTETFGNVVLEAMASGIPVIGADAGGVKEIIKHGVNGLKFKARNVNELINSMAELIQNKDLRNTLKINGRNTGLNRSWNKVFHGLMDNYNDVLISKKNNSVISA</sequence>
<keyword evidence="3" id="KW-0808">Transferase</keyword>
<evidence type="ECO:0000259" key="1">
    <source>
        <dbReference type="Pfam" id="PF00534"/>
    </source>
</evidence>
<name>R4K749_CLOPA</name>
<dbReference type="EMBL" id="CP003261">
    <property type="protein sequence ID" value="AGK98398.1"/>
    <property type="molecule type" value="Genomic_DNA"/>
</dbReference>
<keyword evidence="4" id="KW-1185">Reference proteome</keyword>
<dbReference type="eggNOG" id="COG0438">
    <property type="taxonomic scope" value="Bacteria"/>
</dbReference>
<dbReference type="HOGENOM" id="CLU_009583_2_0_9"/>
<dbReference type="PANTHER" id="PTHR45947:SF3">
    <property type="entry name" value="SULFOQUINOVOSYL TRANSFERASE SQD2"/>
    <property type="match status" value="1"/>
</dbReference>
<dbReference type="OrthoDB" id="9802525at2"/>
<evidence type="ECO:0000313" key="4">
    <source>
        <dbReference type="Proteomes" id="UP000013523"/>
    </source>
</evidence>
<dbReference type="Pfam" id="PF13439">
    <property type="entry name" value="Glyco_transf_4"/>
    <property type="match status" value="1"/>
</dbReference>
<feature type="domain" description="Glycosyl transferase family 1" evidence="1">
    <location>
        <begin position="187"/>
        <end position="349"/>
    </location>
</feature>
<dbReference type="InterPro" id="IPR050194">
    <property type="entry name" value="Glycosyltransferase_grp1"/>
</dbReference>
<dbReference type="PATRIC" id="fig|86416.3.peg.3614"/>
<accession>R4K749</accession>